<evidence type="ECO:0000256" key="5">
    <source>
        <dbReference type="ARBA" id="ARBA00023136"/>
    </source>
</evidence>
<feature type="transmembrane region" description="Helical" evidence="6">
    <location>
        <begin position="322"/>
        <end position="345"/>
    </location>
</feature>
<dbReference type="PANTHER" id="PTHR30250">
    <property type="entry name" value="PST FAMILY PREDICTED COLANIC ACID TRANSPORTER"/>
    <property type="match status" value="1"/>
</dbReference>
<name>A0A1F5S4P9_9BACT</name>
<organism evidence="7 8">
    <name type="scientific">Candidatus Falkowbacteria bacterium RIFOXYA2_FULL_38_12</name>
    <dbReference type="NCBI Taxonomy" id="1797993"/>
    <lineage>
        <taxon>Bacteria</taxon>
        <taxon>Candidatus Falkowiibacteriota</taxon>
    </lineage>
</organism>
<feature type="transmembrane region" description="Helical" evidence="6">
    <location>
        <begin position="214"/>
        <end position="237"/>
    </location>
</feature>
<feature type="transmembrane region" description="Helical" evidence="6">
    <location>
        <begin position="249"/>
        <end position="272"/>
    </location>
</feature>
<feature type="transmembrane region" description="Helical" evidence="6">
    <location>
        <begin position="382"/>
        <end position="404"/>
    </location>
</feature>
<accession>A0A1F5S4P9</accession>
<dbReference type="Proteomes" id="UP000177407">
    <property type="component" value="Unassembled WGS sequence"/>
</dbReference>
<evidence type="ECO:0000256" key="6">
    <source>
        <dbReference type="SAM" id="Phobius"/>
    </source>
</evidence>
<comment type="subcellular location">
    <subcellularLocation>
        <location evidence="1">Cell membrane</location>
        <topology evidence="1">Multi-pass membrane protein</topology>
    </subcellularLocation>
</comment>
<gene>
    <name evidence="7" type="ORF">A2257_02710</name>
</gene>
<dbReference type="InterPro" id="IPR050833">
    <property type="entry name" value="Poly_Biosynth_Transport"/>
</dbReference>
<evidence type="ECO:0000256" key="1">
    <source>
        <dbReference type="ARBA" id="ARBA00004651"/>
    </source>
</evidence>
<dbReference type="Pfam" id="PF01943">
    <property type="entry name" value="Polysacc_synt"/>
    <property type="match status" value="1"/>
</dbReference>
<keyword evidence="5 6" id="KW-0472">Membrane</keyword>
<keyword evidence="2" id="KW-1003">Cell membrane</keyword>
<evidence type="ECO:0000313" key="7">
    <source>
        <dbReference type="EMBL" id="OGF21678.1"/>
    </source>
</evidence>
<dbReference type="EMBL" id="MFGA01000002">
    <property type="protein sequence ID" value="OGF21678.1"/>
    <property type="molecule type" value="Genomic_DNA"/>
</dbReference>
<dbReference type="PANTHER" id="PTHR30250:SF11">
    <property type="entry name" value="O-ANTIGEN TRANSPORTER-RELATED"/>
    <property type="match status" value="1"/>
</dbReference>
<evidence type="ECO:0000256" key="2">
    <source>
        <dbReference type="ARBA" id="ARBA00022475"/>
    </source>
</evidence>
<keyword evidence="3 6" id="KW-0812">Transmembrane</keyword>
<feature type="transmembrane region" description="Helical" evidence="6">
    <location>
        <begin position="357"/>
        <end position="376"/>
    </location>
</feature>
<feature type="transmembrane region" description="Helical" evidence="6">
    <location>
        <begin position="114"/>
        <end position="133"/>
    </location>
</feature>
<feature type="transmembrane region" description="Helical" evidence="6">
    <location>
        <begin position="12"/>
        <end position="32"/>
    </location>
</feature>
<dbReference type="CDD" id="cd13128">
    <property type="entry name" value="MATE_Wzx_like"/>
    <property type="match status" value="1"/>
</dbReference>
<protein>
    <submittedName>
        <fullName evidence="7">Uncharacterized protein</fullName>
    </submittedName>
</protein>
<evidence type="ECO:0000256" key="3">
    <source>
        <dbReference type="ARBA" id="ARBA00022692"/>
    </source>
</evidence>
<feature type="transmembrane region" description="Helical" evidence="6">
    <location>
        <begin position="416"/>
        <end position="434"/>
    </location>
</feature>
<evidence type="ECO:0000256" key="4">
    <source>
        <dbReference type="ARBA" id="ARBA00022989"/>
    </source>
</evidence>
<proteinExistence type="predicted"/>
<dbReference type="InterPro" id="IPR002797">
    <property type="entry name" value="Polysacc_synth"/>
</dbReference>
<dbReference type="AlphaFoldDB" id="A0A1F5S4P9"/>
<evidence type="ECO:0000313" key="8">
    <source>
        <dbReference type="Proteomes" id="UP000177407"/>
    </source>
</evidence>
<feature type="transmembrane region" description="Helical" evidence="6">
    <location>
        <begin position="292"/>
        <end position="310"/>
    </location>
</feature>
<feature type="transmembrane region" description="Helical" evidence="6">
    <location>
        <begin position="85"/>
        <end position="108"/>
    </location>
</feature>
<reference evidence="7 8" key="1">
    <citation type="journal article" date="2016" name="Nat. Commun.">
        <title>Thousands of microbial genomes shed light on interconnected biogeochemical processes in an aquifer system.</title>
        <authorList>
            <person name="Anantharaman K."/>
            <person name="Brown C.T."/>
            <person name="Hug L.A."/>
            <person name="Sharon I."/>
            <person name="Castelle C.J."/>
            <person name="Probst A.J."/>
            <person name="Thomas B.C."/>
            <person name="Singh A."/>
            <person name="Wilkins M.J."/>
            <person name="Karaoz U."/>
            <person name="Brodie E.L."/>
            <person name="Williams K.H."/>
            <person name="Hubbard S.S."/>
            <person name="Banfield J.F."/>
        </authorList>
    </citation>
    <scope>NUCLEOTIDE SEQUENCE [LARGE SCALE GENOMIC DNA]</scope>
</reference>
<sequence>MSFTQQIAHNMIYQVVGKVLSTILGLVALGAMTRYLGADGFGGYITIISFLQFFGILVDFGLTLTTVQMISEPNANLQKITSNIFTFRFFSALIFLGLAPLVVLFFPYSAALKVGVAITTLSFFCIALNQVLVGLFQKKLEMYKVAIAEVIGRIILIAGIFLAIYLDRGLLSIMVAVILSSFANVFINYLFSLKYVRIKFEFDFSLWKEIFRRSWPIGLSILFNLIYLKADIIILSLSQSQTDVGIYGASYRVLDVLTTIPMMFAGLLLPVLTASWAEKNLERFKRVIQKGFDFLMIIIIPTIFGTFFLGERIMALVAGKEFWLSGTILKVLILGAGMIFIGTFLGHVIVAVQKQKMMIWGYASVAIISLLGYIFLIPKYSFWAAAWITVFSEGVIACLTFFVVYKTTKMIPQGKVLLKSIFASLVMSFVIFSFKEMNLGIVFSLACISYFIALYLVKGFSKEMVREIVGLKK</sequence>
<feature type="transmembrane region" description="Helical" evidence="6">
    <location>
        <begin position="171"/>
        <end position="193"/>
    </location>
</feature>
<feature type="transmembrane region" description="Helical" evidence="6">
    <location>
        <begin position="440"/>
        <end position="457"/>
    </location>
</feature>
<dbReference type="GO" id="GO:0005886">
    <property type="term" value="C:plasma membrane"/>
    <property type="evidence" value="ECO:0007669"/>
    <property type="project" value="UniProtKB-SubCell"/>
</dbReference>
<feature type="transmembrane region" description="Helical" evidence="6">
    <location>
        <begin position="44"/>
        <end position="64"/>
    </location>
</feature>
<feature type="transmembrane region" description="Helical" evidence="6">
    <location>
        <begin position="145"/>
        <end position="165"/>
    </location>
</feature>
<keyword evidence="4 6" id="KW-1133">Transmembrane helix</keyword>
<comment type="caution">
    <text evidence="7">The sequence shown here is derived from an EMBL/GenBank/DDBJ whole genome shotgun (WGS) entry which is preliminary data.</text>
</comment>